<evidence type="ECO:0000256" key="3">
    <source>
        <dbReference type="ARBA" id="ARBA00022452"/>
    </source>
</evidence>
<proteinExistence type="inferred from homology"/>
<evidence type="ECO:0000259" key="9">
    <source>
        <dbReference type="Pfam" id="PF07715"/>
    </source>
</evidence>
<dbReference type="RefSeq" id="WP_105474687.1">
    <property type="nucleotide sequence ID" value="NZ_PVEO01000012.1"/>
</dbReference>
<organism evidence="10 11">
    <name type="scientific">Jejuia pallidilutea</name>
    <dbReference type="NCBI Taxonomy" id="504487"/>
    <lineage>
        <taxon>Bacteria</taxon>
        <taxon>Pseudomonadati</taxon>
        <taxon>Bacteroidota</taxon>
        <taxon>Flavobacteriia</taxon>
        <taxon>Flavobacteriales</taxon>
        <taxon>Flavobacteriaceae</taxon>
        <taxon>Jejuia</taxon>
    </lineage>
</organism>
<dbReference type="SUPFAM" id="SSF56935">
    <property type="entry name" value="Porins"/>
    <property type="match status" value="1"/>
</dbReference>
<dbReference type="InterPro" id="IPR008969">
    <property type="entry name" value="CarboxyPept-like_regulatory"/>
</dbReference>
<dbReference type="InterPro" id="IPR012910">
    <property type="entry name" value="Plug_dom"/>
</dbReference>
<evidence type="ECO:0000256" key="2">
    <source>
        <dbReference type="ARBA" id="ARBA00022448"/>
    </source>
</evidence>
<keyword evidence="3 7" id="KW-1134">Transmembrane beta strand</keyword>
<feature type="chain" id="PRO_5016916167" evidence="8">
    <location>
        <begin position="23"/>
        <end position="1045"/>
    </location>
</feature>
<evidence type="ECO:0000256" key="4">
    <source>
        <dbReference type="ARBA" id="ARBA00022692"/>
    </source>
</evidence>
<comment type="similarity">
    <text evidence="7">Belongs to the TonB-dependent receptor family.</text>
</comment>
<evidence type="ECO:0000313" key="10">
    <source>
        <dbReference type="EMBL" id="PQV45717.1"/>
    </source>
</evidence>
<dbReference type="Gene3D" id="2.60.40.1120">
    <property type="entry name" value="Carboxypeptidase-like, regulatory domain"/>
    <property type="match status" value="1"/>
</dbReference>
<dbReference type="EMBL" id="PVEO01000012">
    <property type="protein sequence ID" value="PQV45717.1"/>
    <property type="molecule type" value="Genomic_DNA"/>
</dbReference>
<keyword evidence="8" id="KW-0732">Signal</keyword>
<protein>
    <submittedName>
        <fullName evidence="10">TonB-linked SusC/RagA family outer membrane protein</fullName>
    </submittedName>
</protein>
<sequence length="1045" mass="114997">MKTKFSGFLTLLLAFVLQVSFAQEKTVSGKVIDQNGLPLPGTTVLVKGSSNGTSTDFDGNYSIKANTGATLVFSFLGYTSKEVKVGSSNTVNVTLTEDASTLEEVLVVAYGSTTKESFTGSASVISSKELEIRNVTSPIAAIEGRATGVQFTTGAGGPGASPNIIIRGVGTLQGSTSPLFIVDGVQYDGALNTINQEDIESFTILKDAASTSLYGNRAANGVVIITTKKGTKGGIRVNVSAQVGAVTTGIPFYDEVTPGQYYETMWEALKNSSAGGGDPQFATDNIYNQLGYNPFDVPNDQIVGTDGRLNPNANVIYKSLDWYDVLQRTGTRTNYNINVAGGGDNHKVFFSASYLDEESYVIRSKFDRLTTRLNADFDVNDWLKIGGSANITITEATAPSSANTTSIVNPFGFAKNIGSIYPVYVNDLNGNLVLDAAGNPVFDNGEGFSEFNIGTRPINQGRHALQELILNDERDRDNTYGFRFYSDFKILDGLNFKITYGRDINEGVEKEYENNIIGDAQPTGRFSETRFRRQIENFNQVINYSKIFNDVHNLDLTLGHESLARTFSSFDAQATEQTAEGIYEFDNFASPTSIGGSTTNYRLEGFFARLNYNYNDKYYLSASIRRDGSSIFNQDVRWGTFYSVGASWRIDQERFMENVSFVDNLKLRATYGEVGNDNLGNPRDYFLSQARYSLTANANQPGIWWSDLGNGALEWESLESYDVALEFGLFNNFLDGSIEYYRRNSSGLLFELPIALSNGFDQFVTNLGEMYNEGFELGLTAHLFRQKDFTWDLTLQASTFKNEITNIENPSINGSKRWAVGVSRYEFYLLHSAGVDPDNGDALFYMYEFDDDGESIPVLDADGNHETTNDWEETERAYTGASTIPDLLGSISNSFTYKNFSLDILFTYGIGGEVLDNAYSAMMHTGVFGRSYHPDILNAWRQPGDITNVPRLEQGSNDQVLTQSTRFLTDASFFSLRNVSLGYTLSRSVSEQIGVNNLRISLTGENLFINTERSGLNPQFSLAGTSAGNSFNPSRIISVGVNASF</sequence>
<dbReference type="Pfam" id="PF13715">
    <property type="entry name" value="CarbopepD_reg_2"/>
    <property type="match status" value="1"/>
</dbReference>
<comment type="caution">
    <text evidence="10">The sequence shown here is derived from an EMBL/GenBank/DDBJ whole genome shotgun (WGS) entry which is preliminary data.</text>
</comment>
<evidence type="ECO:0000256" key="6">
    <source>
        <dbReference type="ARBA" id="ARBA00023237"/>
    </source>
</evidence>
<dbReference type="InterPro" id="IPR036942">
    <property type="entry name" value="Beta-barrel_TonB_sf"/>
</dbReference>
<dbReference type="GO" id="GO:0009279">
    <property type="term" value="C:cell outer membrane"/>
    <property type="evidence" value="ECO:0007669"/>
    <property type="project" value="UniProtKB-SubCell"/>
</dbReference>
<name>A0A362X368_9FLAO</name>
<dbReference type="AlphaFoldDB" id="A0A362X368"/>
<keyword evidence="6 7" id="KW-0998">Cell outer membrane</keyword>
<keyword evidence="4 7" id="KW-0812">Transmembrane</keyword>
<keyword evidence="2 7" id="KW-0813">Transport</keyword>
<feature type="domain" description="TonB-dependent receptor plug" evidence="9">
    <location>
        <begin position="115"/>
        <end position="222"/>
    </location>
</feature>
<dbReference type="Pfam" id="PF07715">
    <property type="entry name" value="Plug"/>
    <property type="match status" value="1"/>
</dbReference>
<dbReference type="InterPro" id="IPR039426">
    <property type="entry name" value="TonB-dep_rcpt-like"/>
</dbReference>
<evidence type="ECO:0000256" key="8">
    <source>
        <dbReference type="SAM" id="SignalP"/>
    </source>
</evidence>
<dbReference type="SUPFAM" id="SSF49464">
    <property type="entry name" value="Carboxypeptidase regulatory domain-like"/>
    <property type="match status" value="1"/>
</dbReference>
<accession>A0A362X368</accession>
<evidence type="ECO:0000256" key="1">
    <source>
        <dbReference type="ARBA" id="ARBA00004571"/>
    </source>
</evidence>
<dbReference type="Proteomes" id="UP000251545">
    <property type="component" value="Unassembled WGS sequence"/>
</dbReference>
<reference evidence="10 11" key="1">
    <citation type="submission" date="2018-02" db="EMBL/GenBank/DDBJ databases">
        <title>Genomic Encyclopedia of Archaeal and Bacterial Type Strains, Phase II (KMG-II): from individual species to whole genera.</title>
        <authorList>
            <person name="Goeker M."/>
        </authorList>
    </citation>
    <scope>NUCLEOTIDE SEQUENCE [LARGE SCALE GENOMIC DNA]</scope>
    <source>
        <strain evidence="10 11">DSM 21165</strain>
    </source>
</reference>
<dbReference type="Gene3D" id="2.40.170.20">
    <property type="entry name" value="TonB-dependent receptor, beta-barrel domain"/>
    <property type="match status" value="1"/>
</dbReference>
<dbReference type="InterPro" id="IPR037066">
    <property type="entry name" value="Plug_dom_sf"/>
</dbReference>
<comment type="subcellular location">
    <subcellularLocation>
        <location evidence="1 7">Cell outer membrane</location>
        <topology evidence="1 7">Multi-pass membrane protein</topology>
    </subcellularLocation>
</comment>
<gene>
    <name evidence="10" type="ORF">CLV33_11261</name>
</gene>
<feature type="signal peptide" evidence="8">
    <location>
        <begin position="1"/>
        <end position="22"/>
    </location>
</feature>
<keyword evidence="5 7" id="KW-0472">Membrane</keyword>
<evidence type="ECO:0000313" key="11">
    <source>
        <dbReference type="Proteomes" id="UP000251545"/>
    </source>
</evidence>
<evidence type="ECO:0000256" key="7">
    <source>
        <dbReference type="PROSITE-ProRule" id="PRU01360"/>
    </source>
</evidence>
<dbReference type="PROSITE" id="PS52016">
    <property type="entry name" value="TONB_DEPENDENT_REC_3"/>
    <property type="match status" value="1"/>
</dbReference>
<dbReference type="FunFam" id="2.60.40.1120:FF:000003">
    <property type="entry name" value="Outer membrane protein Omp121"/>
    <property type="match status" value="1"/>
</dbReference>
<dbReference type="Gene3D" id="2.170.130.10">
    <property type="entry name" value="TonB-dependent receptor, plug domain"/>
    <property type="match status" value="1"/>
</dbReference>
<evidence type="ECO:0000256" key="5">
    <source>
        <dbReference type="ARBA" id="ARBA00023136"/>
    </source>
</evidence>